<gene>
    <name evidence="7" type="ORF">F8C82_00925</name>
</gene>
<feature type="transmembrane region" description="Helical" evidence="6">
    <location>
        <begin position="100"/>
        <end position="123"/>
    </location>
</feature>
<feature type="transmembrane region" description="Helical" evidence="6">
    <location>
        <begin position="12"/>
        <end position="33"/>
    </location>
</feature>
<dbReference type="AlphaFoldDB" id="A0A6L3ZGM5"/>
<dbReference type="InterPro" id="IPR005495">
    <property type="entry name" value="LptG/LptF_permease"/>
</dbReference>
<dbReference type="GO" id="GO:0015920">
    <property type="term" value="P:lipopolysaccharide transport"/>
    <property type="evidence" value="ECO:0007669"/>
    <property type="project" value="TreeGrafter"/>
</dbReference>
<feature type="transmembrane region" description="Helical" evidence="6">
    <location>
        <begin position="53"/>
        <end position="79"/>
    </location>
</feature>
<dbReference type="OrthoDB" id="9807977at2"/>
<keyword evidence="8" id="KW-1185">Reference proteome</keyword>
<feature type="transmembrane region" description="Helical" evidence="6">
    <location>
        <begin position="305"/>
        <end position="327"/>
    </location>
</feature>
<keyword evidence="4 6" id="KW-1133">Transmembrane helix</keyword>
<evidence type="ECO:0000256" key="5">
    <source>
        <dbReference type="ARBA" id="ARBA00023136"/>
    </source>
</evidence>
<keyword evidence="2" id="KW-1003">Cell membrane</keyword>
<proteinExistence type="predicted"/>
<organism evidence="7 8">
    <name type="scientific">Phaeocystidibacter marisrubri</name>
    <dbReference type="NCBI Taxonomy" id="1577780"/>
    <lineage>
        <taxon>Bacteria</taxon>
        <taxon>Pseudomonadati</taxon>
        <taxon>Bacteroidota</taxon>
        <taxon>Flavobacteriia</taxon>
        <taxon>Flavobacteriales</taxon>
        <taxon>Phaeocystidibacteraceae</taxon>
        <taxon>Phaeocystidibacter</taxon>
    </lineage>
</organism>
<reference evidence="7 8" key="1">
    <citation type="submission" date="2019-10" db="EMBL/GenBank/DDBJ databases">
        <title>Genome sequence of Phaeocystidibacter marisrubri JCM30614 (type strain).</title>
        <authorList>
            <person name="Bowman J.P."/>
        </authorList>
    </citation>
    <scope>NUCLEOTIDE SEQUENCE [LARGE SCALE GENOMIC DNA]</scope>
    <source>
        <strain evidence="7 8">JCM 30614</strain>
    </source>
</reference>
<dbReference type="RefSeq" id="WP_151691559.1">
    <property type="nucleotide sequence ID" value="NZ_BMGX01000002.1"/>
</dbReference>
<comment type="caution">
    <text evidence="7">The sequence shown here is derived from an EMBL/GenBank/DDBJ whole genome shotgun (WGS) entry which is preliminary data.</text>
</comment>
<evidence type="ECO:0000313" key="7">
    <source>
        <dbReference type="EMBL" id="KAB2816987.1"/>
    </source>
</evidence>
<protein>
    <submittedName>
        <fullName evidence="7">YjgP/YjgQ family permease</fullName>
    </submittedName>
</protein>
<name>A0A6L3ZGM5_9FLAO</name>
<evidence type="ECO:0000256" key="4">
    <source>
        <dbReference type="ARBA" id="ARBA00022989"/>
    </source>
</evidence>
<evidence type="ECO:0000256" key="3">
    <source>
        <dbReference type="ARBA" id="ARBA00022692"/>
    </source>
</evidence>
<evidence type="ECO:0000313" key="8">
    <source>
        <dbReference type="Proteomes" id="UP000484164"/>
    </source>
</evidence>
<sequence>MKLVDRYIFKKFLGTFTLFFVLLMLIAVVIDISEKLEDFTKNGALLNEIVFDYYVNFIAYYGNLFSALILFLSTIFFTSKMANNTEIVPILTGGRSFSRFTVPYFFGATVVFLISAAINHFVIPVTNVKRLEFEAKYTQVRDDRRTTQIFRQVEPGHVVYFYSFSPERNAGYQFTYDVYDIKENRMVKKLEADYVRYDSIKGTWRLDNWEIRNIHEDGTESLQRGRRVDTTFSFDGNDIVPRLSSTAMMTTPDLIKFIEKEELRGSERLNFHIIELNNRTAYPFSSFILVLIAVSISSRKRRGGLGVNIAIGLILVMIYIFFMQISTTLSTHGNFPPTLAVWTPNMVFALLGIISFRLAPK</sequence>
<dbReference type="PANTHER" id="PTHR33529">
    <property type="entry name" value="SLR0882 PROTEIN-RELATED"/>
    <property type="match status" value="1"/>
</dbReference>
<accession>A0A6L3ZGM5</accession>
<dbReference type="EMBL" id="WBVQ01000001">
    <property type="protein sequence ID" value="KAB2816987.1"/>
    <property type="molecule type" value="Genomic_DNA"/>
</dbReference>
<dbReference type="Proteomes" id="UP000484164">
    <property type="component" value="Unassembled WGS sequence"/>
</dbReference>
<feature type="transmembrane region" description="Helical" evidence="6">
    <location>
        <begin position="280"/>
        <end position="298"/>
    </location>
</feature>
<keyword evidence="5 6" id="KW-0472">Membrane</keyword>
<evidence type="ECO:0000256" key="1">
    <source>
        <dbReference type="ARBA" id="ARBA00004651"/>
    </source>
</evidence>
<dbReference type="PANTHER" id="PTHR33529:SF8">
    <property type="entry name" value="PERMEASE, YJGP_YJGQ FAMILY"/>
    <property type="match status" value="1"/>
</dbReference>
<feature type="transmembrane region" description="Helical" evidence="6">
    <location>
        <begin position="339"/>
        <end position="359"/>
    </location>
</feature>
<evidence type="ECO:0000256" key="2">
    <source>
        <dbReference type="ARBA" id="ARBA00022475"/>
    </source>
</evidence>
<comment type="subcellular location">
    <subcellularLocation>
        <location evidence="1">Cell membrane</location>
        <topology evidence="1">Multi-pass membrane protein</topology>
    </subcellularLocation>
</comment>
<dbReference type="GO" id="GO:0043190">
    <property type="term" value="C:ATP-binding cassette (ABC) transporter complex"/>
    <property type="evidence" value="ECO:0007669"/>
    <property type="project" value="TreeGrafter"/>
</dbReference>
<keyword evidence="3 6" id="KW-0812">Transmembrane</keyword>
<evidence type="ECO:0000256" key="6">
    <source>
        <dbReference type="SAM" id="Phobius"/>
    </source>
</evidence>
<dbReference type="Pfam" id="PF03739">
    <property type="entry name" value="LptF_LptG"/>
    <property type="match status" value="1"/>
</dbReference>